<dbReference type="PANTHER" id="PTHR34220">
    <property type="entry name" value="SENSOR HISTIDINE KINASE YPDA"/>
    <property type="match status" value="1"/>
</dbReference>
<dbReference type="Pfam" id="PF06580">
    <property type="entry name" value="His_kinase"/>
    <property type="match status" value="1"/>
</dbReference>
<dbReference type="InterPro" id="IPR010559">
    <property type="entry name" value="Sig_transdc_His_kin_internal"/>
</dbReference>
<dbReference type="PANTHER" id="PTHR34220:SF7">
    <property type="entry name" value="SENSOR HISTIDINE KINASE YPDA"/>
    <property type="match status" value="1"/>
</dbReference>
<keyword evidence="1" id="KW-0812">Transmembrane</keyword>
<feature type="transmembrane region" description="Helical" evidence="1">
    <location>
        <begin position="332"/>
        <end position="354"/>
    </location>
</feature>
<evidence type="ECO:0000313" key="4">
    <source>
        <dbReference type="Proteomes" id="UP000003586"/>
    </source>
</evidence>
<dbReference type="RefSeq" id="WP_025298994.1">
    <property type="nucleotide sequence ID" value="NZ_CP007035.1"/>
</dbReference>
<dbReference type="HOGENOM" id="CLU_479683_0_0_10"/>
<name>W0F7R5_9BACT</name>
<proteinExistence type="predicted"/>
<reference evidence="3 4" key="1">
    <citation type="submission" date="2013-12" db="EMBL/GenBank/DDBJ databases">
        <authorList>
            <consortium name="DOE Joint Genome Institute"/>
            <person name="Eisen J."/>
            <person name="Huntemann M."/>
            <person name="Han J."/>
            <person name="Chen A."/>
            <person name="Kyrpides N."/>
            <person name="Mavromatis K."/>
            <person name="Markowitz V."/>
            <person name="Palaniappan K."/>
            <person name="Ivanova N."/>
            <person name="Schaumberg A."/>
            <person name="Pati A."/>
            <person name="Liolios K."/>
            <person name="Nordberg H.P."/>
            <person name="Cantor M.N."/>
            <person name="Hua S.X."/>
            <person name="Woyke T."/>
        </authorList>
    </citation>
    <scope>NUCLEOTIDE SEQUENCE [LARGE SCALE GENOMIC DNA]</scope>
    <source>
        <strain evidence="4">DSM 19437</strain>
    </source>
</reference>
<dbReference type="GO" id="GO:0016020">
    <property type="term" value="C:membrane"/>
    <property type="evidence" value="ECO:0007669"/>
    <property type="project" value="InterPro"/>
</dbReference>
<dbReference type="STRING" id="929713.NIASO_15305"/>
<protein>
    <recommendedName>
        <fullName evidence="2">Signal transduction histidine kinase internal region domain-containing protein</fullName>
    </recommendedName>
</protein>
<gene>
    <name evidence="3" type="ORF">NIASO_15305</name>
</gene>
<feature type="domain" description="Signal transduction histidine kinase internal region" evidence="2">
    <location>
        <begin position="374"/>
        <end position="453"/>
    </location>
</feature>
<accession>W0F7R5</accession>
<dbReference type="SUPFAM" id="SSF55874">
    <property type="entry name" value="ATPase domain of HSP90 chaperone/DNA topoisomerase II/histidine kinase"/>
    <property type="match status" value="1"/>
</dbReference>
<sequence length="568" mass="66129">MDKINPVLTGDTHGDSIRKYFSMTMYSMQSSDVYNERKNLSAHSRDPYLMMITLYSNNLAVSNKTVLRKIPELKKYPNDTIDHSMMMTYTYAGQYAIPVFDSTGIIVIVEGINKENATEYEFRVLRNQTEVVVPWHTPTLFYKWIFYNYTQQINRTAADTVGAYLGQFKSTAGNRLVFEVRRKNKPALIQARQSALWLSRTPSIVNVFTTDQMSGFLETFKKQWKPPQLFENYEDWLPSKDSIEKLPKKFKPGENNLIFYLDDIVKSKEILEYNLLSGKDSTGWKPNDFDLNFIWLKNIPPGSHQLKVRFSIQRQNVTVYTFYVQPYWYQTLWFKMIAGILSSLAFTSAYLLLINRRQKAKFKKEEAKRQLTQAEIKSIKSQFNPHFVFNALSSIQGLITKNDIEGAYRYLNDFSLLLRNSLSQSEKEFVSLSKDLELIENYLKLEQLRFGFRFEIALEKAINKTEIEVPALLLQPVIENAVKHGISNYYDKGLLTIDYKINEDNLVVCIADNGSGFNPRARNGYGLKLTEERIRLLNKTLKDRQIGWNIKNIEQGTIVTFIFNNWLL</sequence>
<organism evidence="3 4">
    <name type="scientific">Niabella soli DSM 19437</name>
    <dbReference type="NCBI Taxonomy" id="929713"/>
    <lineage>
        <taxon>Bacteria</taxon>
        <taxon>Pseudomonadati</taxon>
        <taxon>Bacteroidota</taxon>
        <taxon>Chitinophagia</taxon>
        <taxon>Chitinophagales</taxon>
        <taxon>Chitinophagaceae</taxon>
        <taxon>Niabella</taxon>
    </lineage>
</organism>
<keyword evidence="4" id="KW-1185">Reference proteome</keyword>
<dbReference type="Proteomes" id="UP000003586">
    <property type="component" value="Chromosome"/>
</dbReference>
<dbReference type="InterPro" id="IPR050640">
    <property type="entry name" value="Bact_2-comp_sensor_kinase"/>
</dbReference>
<dbReference type="Gene3D" id="3.30.565.10">
    <property type="entry name" value="Histidine kinase-like ATPase, C-terminal domain"/>
    <property type="match status" value="1"/>
</dbReference>
<keyword evidence="1" id="KW-0472">Membrane</keyword>
<dbReference type="AlphaFoldDB" id="W0F7R5"/>
<dbReference type="EMBL" id="CP007035">
    <property type="protein sequence ID" value="AHF17853.1"/>
    <property type="molecule type" value="Genomic_DNA"/>
</dbReference>
<evidence type="ECO:0000259" key="2">
    <source>
        <dbReference type="Pfam" id="PF06580"/>
    </source>
</evidence>
<dbReference type="GO" id="GO:0000155">
    <property type="term" value="F:phosphorelay sensor kinase activity"/>
    <property type="evidence" value="ECO:0007669"/>
    <property type="project" value="InterPro"/>
</dbReference>
<dbReference type="eggNOG" id="COG2972">
    <property type="taxonomic scope" value="Bacteria"/>
</dbReference>
<dbReference type="KEGG" id="nso:NIASO_15305"/>
<keyword evidence="1" id="KW-1133">Transmembrane helix</keyword>
<evidence type="ECO:0000313" key="3">
    <source>
        <dbReference type="EMBL" id="AHF17853.1"/>
    </source>
</evidence>
<evidence type="ECO:0000256" key="1">
    <source>
        <dbReference type="SAM" id="Phobius"/>
    </source>
</evidence>
<dbReference type="InterPro" id="IPR036890">
    <property type="entry name" value="HATPase_C_sf"/>
</dbReference>